<dbReference type="Gene3D" id="3.40.50.300">
    <property type="entry name" value="P-loop containing nucleotide triphosphate hydrolases"/>
    <property type="match status" value="1"/>
</dbReference>
<dbReference type="InterPro" id="IPR027417">
    <property type="entry name" value="P-loop_NTPase"/>
</dbReference>
<evidence type="ECO:0000256" key="2">
    <source>
        <dbReference type="ARBA" id="ARBA00022840"/>
    </source>
</evidence>
<feature type="domain" description="Zeta toxin" evidence="3">
    <location>
        <begin position="2"/>
        <end position="156"/>
    </location>
</feature>
<keyword evidence="5" id="KW-1185">Reference proteome</keyword>
<dbReference type="SUPFAM" id="SSF52540">
    <property type="entry name" value="P-loop containing nucleoside triphosphate hydrolases"/>
    <property type="match status" value="1"/>
</dbReference>
<sequence>MPLLTVVAGANGAGKSTLTRFGRETFQSTAILDPDAIAKDMQISGAHGGSAIDAGREVLRRSENFLSKRESFLVETTLSGNTYLHMMKRAASLGYRLRLLYVGTSDVSVNLQRVKNRVKRGGHDVPEEDQRRRYPRSLENLPKALNLADEAIVFDNSTLIGHNKVIVKDHRGYTFYDPIPVWAESCRSLV</sequence>
<dbReference type="Pfam" id="PF06414">
    <property type="entry name" value="Zeta_toxin"/>
    <property type="match status" value="1"/>
</dbReference>
<dbReference type="PANTHER" id="PTHR39206">
    <property type="entry name" value="SLL8004 PROTEIN"/>
    <property type="match status" value="1"/>
</dbReference>
<gene>
    <name evidence="4" type="ordered locus">AciX8_3392</name>
</gene>
<dbReference type="RefSeq" id="WP_014266564.1">
    <property type="nucleotide sequence ID" value="NC_016631.1"/>
</dbReference>
<dbReference type="AlphaFoldDB" id="G8NVL8"/>
<keyword evidence="2" id="KW-0067">ATP-binding</keyword>
<reference evidence="4 5" key="1">
    <citation type="submission" date="2011-11" db="EMBL/GenBank/DDBJ databases">
        <title>Complete sequence of Granulicella mallensis MP5ACTX8.</title>
        <authorList>
            <consortium name="US DOE Joint Genome Institute"/>
            <person name="Lucas S."/>
            <person name="Copeland A."/>
            <person name="Lapidus A."/>
            <person name="Cheng J.-F."/>
            <person name="Goodwin L."/>
            <person name="Pitluck S."/>
            <person name="Peters L."/>
            <person name="Lu M."/>
            <person name="Detter J.C."/>
            <person name="Han C."/>
            <person name="Tapia R."/>
            <person name="Land M."/>
            <person name="Hauser L."/>
            <person name="Kyrpides N."/>
            <person name="Ivanova N."/>
            <person name="Mikhailova N."/>
            <person name="Pagani I."/>
            <person name="Rawat S."/>
            <person name="Mannisto M."/>
            <person name="Haggblom M."/>
            <person name="Woyke T."/>
        </authorList>
    </citation>
    <scope>NUCLEOTIDE SEQUENCE [LARGE SCALE GENOMIC DNA]</scope>
    <source>
        <strain evidence="5">ATCC BAA-1857 / DSM 23137 / MP5ACTX8</strain>
    </source>
</reference>
<keyword evidence="1" id="KW-0547">Nucleotide-binding</keyword>
<dbReference type="OrthoDB" id="9791543at2"/>
<evidence type="ECO:0000259" key="3">
    <source>
        <dbReference type="Pfam" id="PF06414"/>
    </source>
</evidence>
<dbReference type="InterPro" id="IPR010488">
    <property type="entry name" value="Zeta_toxin_domain"/>
</dbReference>
<evidence type="ECO:0000313" key="4">
    <source>
        <dbReference type="EMBL" id="AEU37690.1"/>
    </source>
</evidence>
<dbReference type="GO" id="GO:0005524">
    <property type="term" value="F:ATP binding"/>
    <property type="evidence" value="ECO:0007669"/>
    <property type="project" value="UniProtKB-KW"/>
</dbReference>
<protein>
    <submittedName>
        <fullName evidence="4">Zeta toxin family protein</fullName>
    </submittedName>
</protein>
<dbReference type="GO" id="GO:0016301">
    <property type="term" value="F:kinase activity"/>
    <property type="evidence" value="ECO:0007669"/>
    <property type="project" value="InterPro"/>
</dbReference>
<name>G8NVL8_GRAMM</name>
<dbReference type="KEGG" id="gma:AciX8_3392"/>
<dbReference type="EMBL" id="CP003130">
    <property type="protein sequence ID" value="AEU37690.1"/>
    <property type="molecule type" value="Genomic_DNA"/>
</dbReference>
<dbReference type="PANTHER" id="PTHR39206:SF1">
    <property type="entry name" value="SLL8004 PROTEIN"/>
    <property type="match status" value="1"/>
</dbReference>
<evidence type="ECO:0000256" key="1">
    <source>
        <dbReference type="ARBA" id="ARBA00022741"/>
    </source>
</evidence>
<organism evidence="4 5">
    <name type="scientific">Granulicella mallensis (strain ATCC BAA-1857 / DSM 23137 / MP5ACTX8)</name>
    <dbReference type="NCBI Taxonomy" id="682795"/>
    <lineage>
        <taxon>Bacteria</taxon>
        <taxon>Pseudomonadati</taxon>
        <taxon>Acidobacteriota</taxon>
        <taxon>Terriglobia</taxon>
        <taxon>Terriglobales</taxon>
        <taxon>Acidobacteriaceae</taxon>
        <taxon>Granulicella</taxon>
    </lineage>
</organism>
<accession>G8NVL8</accession>
<dbReference type="Proteomes" id="UP000007113">
    <property type="component" value="Chromosome"/>
</dbReference>
<proteinExistence type="predicted"/>
<dbReference type="eggNOG" id="COG4185">
    <property type="taxonomic scope" value="Bacteria"/>
</dbReference>
<dbReference type="HOGENOM" id="CLU_094497_2_0_0"/>
<dbReference type="STRING" id="682795.AciX8_3392"/>
<evidence type="ECO:0000313" key="5">
    <source>
        <dbReference type="Proteomes" id="UP000007113"/>
    </source>
</evidence>